<dbReference type="AlphaFoldDB" id="A0A0D7ALS3"/>
<reference evidence="2 3" key="1">
    <citation type="journal article" date="2015" name="Fungal Genet. Biol.">
        <title>Evolution of novel wood decay mechanisms in Agaricales revealed by the genome sequences of Fistulina hepatica and Cylindrobasidium torrendii.</title>
        <authorList>
            <person name="Floudas D."/>
            <person name="Held B.W."/>
            <person name="Riley R."/>
            <person name="Nagy L.G."/>
            <person name="Koehler G."/>
            <person name="Ransdell A.S."/>
            <person name="Younus H."/>
            <person name="Chow J."/>
            <person name="Chiniquy J."/>
            <person name="Lipzen A."/>
            <person name="Tritt A."/>
            <person name="Sun H."/>
            <person name="Haridas S."/>
            <person name="LaButti K."/>
            <person name="Ohm R.A."/>
            <person name="Kues U."/>
            <person name="Blanchette R.A."/>
            <person name="Grigoriev I.V."/>
            <person name="Minto R.E."/>
            <person name="Hibbett D.S."/>
        </authorList>
    </citation>
    <scope>NUCLEOTIDE SEQUENCE [LARGE SCALE GENOMIC DNA]</scope>
    <source>
        <strain evidence="2 3">ATCC 64428</strain>
    </source>
</reference>
<dbReference type="Proteomes" id="UP000054144">
    <property type="component" value="Unassembled WGS sequence"/>
</dbReference>
<proteinExistence type="predicted"/>
<protein>
    <recommendedName>
        <fullName evidence="4">BAH domain-containing protein</fullName>
    </recommendedName>
</protein>
<feature type="compositionally biased region" description="Pro residues" evidence="1">
    <location>
        <begin position="200"/>
        <end position="212"/>
    </location>
</feature>
<evidence type="ECO:0000313" key="2">
    <source>
        <dbReference type="EMBL" id="KIY52815.1"/>
    </source>
</evidence>
<sequence length="314" mass="36468">MCHLPISLSCCNPFPLLVIFAAKTLEMLRYPSSLLDSGPVPFSKNEWKYFKKYPSFTITSPDGSSYEFKRGDCAAVLPPGQDPIHVVHPDFWLAEIKKIARVNPDDQHPWVELLWYYNGEDVHNDKPSFKCFSSVVRIHRFDERDIETAIPRDEYYERFHFKPKMRQIRASCLDILKSGLRLKKKQRLYLRTQPDSQEPPDLPKLQPTPNPTPTKSKDIDPELPNIPERLLALAGQPIVRGGQYNKFHITGNMHIVVRARRTVLEAVFDERSDALEDWEREFDEDEIDYFIRLFSRKDHVRLPVFACPNCGGAI</sequence>
<feature type="region of interest" description="Disordered" evidence="1">
    <location>
        <begin position="191"/>
        <end position="222"/>
    </location>
</feature>
<keyword evidence="3" id="KW-1185">Reference proteome</keyword>
<gene>
    <name evidence="2" type="ORF">FISHEDRAFT_55777</name>
</gene>
<evidence type="ECO:0000256" key="1">
    <source>
        <dbReference type="SAM" id="MobiDB-lite"/>
    </source>
</evidence>
<name>A0A0D7ALS3_9AGAR</name>
<organism evidence="2 3">
    <name type="scientific">Fistulina hepatica ATCC 64428</name>
    <dbReference type="NCBI Taxonomy" id="1128425"/>
    <lineage>
        <taxon>Eukaryota</taxon>
        <taxon>Fungi</taxon>
        <taxon>Dikarya</taxon>
        <taxon>Basidiomycota</taxon>
        <taxon>Agaricomycotina</taxon>
        <taxon>Agaricomycetes</taxon>
        <taxon>Agaricomycetidae</taxon>
        <taxon>Agaricales</taxon>
        <taxon>Fistulinaceae</taxon>
        <taxon>Fistulina</taxon>
    </lineage>
</organism>
<dbReference type="OrthoDB" id="10259622at2759"/>
<evidence type="ECO:0008006" key="4">
    <source>
        <dbReference type="Google" id="ProtNLM"/>
    </source>
</evidence>
<accession>A0A0D7ALS3</accession>
<dbReference type="EMBL" id="KN881630">
    <property type="protein sequence ID" value="KIY52815.1"/>
    <property type="molecule type" value="Genomic_DNA"/>
</dbReference>
<evidence type="ECO:0000313" key="3">
    <source>
        <dbReference type="Proteomes" id="UP000054144"/>
    </source>
</evidence>